<name>A0ABR7TB61_9LACT</name>
<dbReference type="EC" id="1.3.3.15" evidence="5 11"/>
<gene>
    <name evidence="13" type="primary">hemG</name>
    <name evidence="13" type="ORF">GLO26_04870</name>
</gene>
<dbReference type="Gene3D" id="1.10.3110.10">
    <property type="entry name" value="protoporphyrinogen ix oxidase, domain 3"/>
    <property type="match status" value="1"/>
</dbReference>
<keyword evidence="7 11" id="KW-0285">Flavoprotein</keyword>
<organism evidence="13 14">
    <name type="scientific">Carnobacterium inhibens</name>
    <dbReference type="NCBI Taxonomy" id="147709"/>
    <lineage>
        <taxon>Bacteria</taxon>
        <taxon>Bacillati</taxon>
        <taxon>Bacillota</taxon>
        <taxon>Bacilli</taxon>
        <taxon>Lactobacillales</taxon>
        <taxon>Carnobacteriaceae</taxon>
        <taxon>Carnobacterium</taxon>
    </lineage>
</organism>
<dbReference type="GO" id="GO:0004729">
    <property type="term" value="F:oxygen-dependent protoporphyrinogen oxidase activity"/>
    <property type="evidence" value="ECO:0007669"/>
    <property type="project" value="UniProtKB-EC"/>
</dbReference>
<dbReference type="Gene3D" id="3.90.660.20">
    <property type="entry name" value="Protoporphyrinogen oxidase, mitochondrial, domain 2"/>
    <property type="match status" value="1"/>
</dbReference>
<protein>
    <recommendedName>
        <fullName evidence="6 11">Coproporphyrinogen III oxidase</fullName>
        <ecNumber evidence="5 11">1.3.3.15</ecNumber>
    </recommendedName>
</protein>
<keyword evidence="14" id="KW-1185">Reference proteome</keyword>
<keyword evidence="8 11" id="KW-0274">FAD</keyword>
<comment type="function">
    <text evidence="11">Involved in coproporphyrin-dependent heme b biosynthesis. Catalyzes the oxidation of coproporphyrinogen III to coproporphyrin III.</text>
</comment>
<evidence type="ECO:0000256" key="4">
    <source>
        <dbReference type="ARBA" id="ARBA00008310"/>
    </source>
</evidence>
<evidence type="ECO:0000256" key="11">
    <source>
        <dbReference type="RuleBase" id="RU364052"/>
    </source>
</evidence>
<dbReference type="RefSeq" id="WP_187948665.1">
    <property type="nucleotide sequence ID" value="NZ_WNJQ01000003.1"/>
</dbReference>
<dbReference type="NCBIfam" id="TIGR00562">
    <property type="entry name" value="proto_IX_ox"/>
    <property type="match status" value="1"/>
</dbReference>
<dbReference type="SUPFAM" id="SSF54373">
    <property type="entry name" value="FAD-linked reductases, C-terminal domain"/>
    <property type="match status" value="1"/>
</dbReference>
<comment type="cofactor">
    <cofactor evidence="2 11">
        <name>FAD</name>
        <dbReference type="ChEBI" id="CHEBI:57692"/>
    </cofactor>
</comment>
<evidence type="ECO:0000256" key="6">
    <source>
        <dbReference type="ARBA" id="ARBA00019046"/>
    </source>
</evidence>
<dbReference type="InterPro" id="IPR036188">
    <property type="entry name" value="FAD/NAD-bd_sf"/>
</dbReference>
<comment type="caution">
    <text evidence="13">The sequence shown here is derived from an EMBL/GenBank/DDBJ whole genome shotgun (WGS) entry which is preliminary data.</text>
</comment>
<dbReference type="InterPro" id="IPR004572">
    <property type="entry name" value="Protoporphyrinogen_oxidase"/>
</dbReference>
<evidence type="ECO:0000256" key="9">
    <source>
        <dbReference type="ARBA" id="ARBA00023002"/>
    </source>
</evidence>
<comment type="subcellular location">
    <subcellularLocation>
        <location evidence="11">Cytoplasm</location>
    </subcellularLocation>
</comment>
<dbReference type="PANTHER" id="PTHR42923:SF3">
    <property type="entry name" value="PROTOPORPHYRINOGEN OXIDASE"/>
    <property type="match status" value="1"/>
</dbReference>
<evidence type="ECO:0000313" key="14">
    <source>
        <dbReference type="Proteomes" id="UP000638836"/>
    </source>
</evidence>
<evidence type="ECO:0000256" key="10">
    <source>
        <dbReference type="ARBA" id="ARBA00023133"/>
    </source>
</evidence>
<comment type="catalytic activity">
    <reaction evidence="1">
        <text>coproporphyrinogen III + 3 O2 = coproporphyrin III + 3 H2O2</text>
        <dbReference type="Rhea" id="RHEA:43436"/>
        <dbReference type="ChEBI" id="CHEBI:15379"/>
        <dbReference type="ChEBI" id="CHEBI:16240"/>
        <dbReference type="ChEBI" id="CHEBI:57309"/>
        <dbReference type="ChEBI" id="CHEBI:131725"/>
        <dbReference type="EC" id="1.3.3.15"/>
    </reaction>
    <physiologicalReaction direction="left-to-right" evidence="1">
        <dbReference type="Rhea" id="RHEA:43437"/>
    </physiologicalReaction>
</comment>
<dbReference type="EMBL" id="WNJQ01000003">
    <property type="protein sequence ID" value="MBC9825164.1"/>
    <property type="molecule type" value="Genomic_DNA"/>
</dbReference>
<sequence>MKRAKKRIAVIGGGITGLVTAYRIKQQIIKENLPFELIVLESSLKVGGKIQTIKVGENYFDLGAESIDIRYPEAMELINELGLSDQLVYSKGNKPDIFFYNKLYSLNYPTYKGIPVRKMDIWKNDLLTFHGKMASFKDNIFPLKPLDKDIEMSTYLKNRFGEELTEHIVEPFFSKIYASDLDEMGIKSSKEVIYSLEQKYGSLSKGIKHHPELLDGSGNYVTFKKGLSVLTDKLIEILEPHIQTSKKVFEIKENLEGTYIIDINRKEQMRVGAVCIATPVTEYSKLLNNETFGQVFDQVETASIGYILFKFKKDAIKNEPEGFGVVTPRRSDSFVTSIVILNKKWDFLKDEESVFVGVSFGRKGEDLLVSLSNNEIEDSILKDLEMILGITEKPIDQIVKRWPDAIPQYTVSQEGKIKEIIELLSLNYPGIYISGIGLEGFGINQCIGQANKISKKIVAHIKKQNCI</sequence>
<dbReference type="PANTHER" id="PTHR42923">
    <property type="entry name" value="PROTOPORPHYRINOGEN OXIDASE"/>
    <property type="match status" value="1"/>
</dbReference>
<evidence type="ECO:0000259" key="12">
    <source>
        <dbReference type="Pfam" id="PF01593"/>
    </source>
</evidence>
<keyword evidence="11" id="KW-0963">Cytoplasm</keyword>
<dbReference type="Pfam" id="PF01593">
    <property type="entry name" value="Amino_oxidase"/>
    <property type="match status" value="1"/>
</dbReference>
<keyword evidence="10 11" id="KW-0350">Heme biosynthesis</keyword>
<dbReference type="InterPro" id="IPR002937">
    <property type="entry name" value="Amino_oxidase"/>
</dbReference>
<evidence type="ECO:0000256" key="8">
    <source>
        <dbReference type="ARBA" id="ARBA00022827"/>
    </source>
</evidence>
<comment type="pathway">
    <text evidence="3 11">Porphyrin-containing compound metabolism; protoheme biosynthesis.</text>
</comment>
<evidence type="ECO:0000256" key="1">
    <source>
        <dbReference type="ARBA" id="ARBA00001755"/>
    </source>
</evidence>
<evidence type="ECO:0000256" key="5">
    <source>
        <dbReference type="ARBA" id="ARBA00012402"/>
    </source>
</evidence>
<comment type="similarity">
    <text evidence="4 11">Belongs to the protoporphyrinogen/coproporphyrinogen oxidase family. Coproporphyrinogen III oxidase subfamily.</text>
</comment>
<dbReference type="InterPro" id="IPR050464">
    <property type="entry name" value="Zeta_carotene_desat/Oxidored"/>
</dbReference>
<keyword evidence="9 11" id="KW-0560">Oxidoreductase</keyword>
<dbReference type="Gene3D" id="3.50.50.60">
    <property type="entry name" value="FAD/NAD(P)-binding domain"/>
    <property type="match status" value="1"/>
</dbReference>
<evidence type="ECO:0000256" key="3">
    <source>
        <dbReference type="ARBA" id="ARBA00004744"/>
    </source>
</evidence>
<dbReference type="Proteomes" id="UP000638836">
    <property type="component" value="Unassembled WGS sequence"/>
</dbReference>
<evidence type="ECO:0000313" key="13">
    <source>
        <dbReference type="EMBL" id="MBC9825164.1"/>
    </source>
</evidence>
<reference evidence="13 14" key="1">
    <citation type="journal article" date="2020" name="Microorganisms">
        <title>New Insight into Antimicrobial Compounds from Food and Marine-Sourced Carnobacterium Species through Phenotype and Genome Analyses.</title>
        <authorList>
            <person name="Begrem S."/>
            <person name="Ivaniuk F."/>
            <person name="Gigout-Chevalier F."/>
            <person name="Kolypczuk L."/>
            <person name="Bonnetot S."/>
            <person name="Leroi F."/>
            <person name="Grovel O."/>
            <person name="Delbarre-Ladrat C."/>
            <person name="Passerini D."/>
        </authorList>
    </citation>
    <scope>NUCLEOTIDE SEQUENCE [LARGE SCALE GENOMIC DNA]</scope>
    <source>
        <strain evidence="13 14">MIP2551</strain>
    </source>
</reference>
<feature type="domain" description="Amine oxidase" evidence="12">
    <location>
        <begin position="15"/>
        <end position="436"/>
    </location>
</feature>
<accession>A0ABR7TB61</accession>
<evidence type="ECO:0000256" key="2">
    <source>
        <dbReference type="ARBA" id="ARBA00001974"/>
    </source>
</evidence>
<evidence type="ECO:0000256" key="7">
    <source>
        <dbReference type="ARBA" id="ARBA00022630"/>
    </source>
</evidence>
<proteinExistence type="inferred from homology"/>
<dbReference type="SUPFAM" id="SSF51905">
    <property type="entry name" value="FAD/NAD(P)-binding domain"/>
    <property type="match status" value="1"/>
</dbReference>